<protein>
    <submittedName>
        <fullName evidence="5">FA core complex associated protein 24</fullName>
    </submittedName>
</protein>
<dbReference type="PANTHER" id="PTHR31786:SF2">
    <property type="entry name" value="FANCONI ANEMIA CORE COMPLEX-ASSOCIATED PROTEIN 24"/>
    <property type="match status" value="1"/>
</dbReference>
<evidence type="ECO:0000259" key="3">
    <source>
        <dbReference type="Pfam" id="PF12826"/>
    </source>
</evidence>
<dbReference type="Gene3D" id="1.10.150.20">
    <property type="entry name" value="5' to 3' exonuclease, C-terminal subdomain"/>
    <property type="match status" value="1"/>
</dbReference>
<dbReference type="KEGG" id="hcq:109507474"/>
<dbReference type="AlphaFoldDB" id="A0A3Q3DIG3"/>
<dbReference type="Pfam" id="PF12826">
    <property type="entry name" value="HHH_2"/>
    <property type="match status" value="1"/>
</dbReference>
<dbReference type="CTD" id="91442"/>
<evidence type="ECO:0000313" key="6">
    <source>
        <dbReference type="Proteomes" id="UP000264820"/>
    </source>
</evidence>
<dbReference type="InterPro" id="IPR041663">
    <property type="entry name" value="DisA/LigA_HHH"/>
</dbReference>
<dbReference type="PANTHER" id="PTHR31786">
    <property type="entry name" value="FANCONI ANEMIA CORE COMPLEX-ASSOCIATED PROTEIN 24"/>
    <property type="match status" value="1"/>
</dbReference>
<evidence type="ECO:0000256" key="1">
    <source>
        <dbReference type="ARBA" id="ARBA00022763"/>
    </source>
</evidence>
<dbReference type="Proteomes" id="UP000264820">
    <property type="component" value="Unplaced"/>
</dbReference>
<keyword evidence="2" id="KW-0234">DNA repair</keyword>
<dbReference type="CDD" id="cd20076">
    <property type="entry name" value="XPF_nuclease_FAAP24"/>
    <property type="match status" value="1"/>
</dbReference>
<reference evidence="5" key="2">
    <citation type="submission" date="2025-09" db="UniProtKB">
        <authorList>
            <consortium name="Ensembl"/>
        </authorList>
    </citation>
    <scope>IDENTIFICATION</scope>
</reference>
<evidence type="ECO:0000259" key="4">
    <source>
        <dbReference type="Pfam" id="PF17949"/>
    </source>
</evidence>
<reference evidence="5" key="1">
    <citation type="submission" date="2025-08" db="UniProtKB">
        <authorList>
            <consortium name="Ensembl"/>
        </authorList>
    </citation>
    <scope>IDENTIFICATION</scope>
</reference>
<dbReference type="OMA" id="GPVHVPF"/>
<name>A0A3Q3DIG3_HIPCM</name>
<dbReference type="InterPro" id="IPR040646">
    <property type="entry name" value="PND"/>
</dbReference>
<proteinExistence type="predicted"/>
<accession>A0A3Q3DIG3</accession>
<keyword evidence="1" id="KW-0227">DNA damage</keyword>
<dbReference type="OrthoDB" id="5975714at2759"/>
<feature type="domain" description="Fanconi anemia core complex-associated protein 24 pseudonuclease" evidence="4">
    <location>
        <begin position="10"/>
        <end position="134"/>
    </location>
</feature>
<dbReference type="GO" id="GO:0036297">
    <property type="term" value="P:interstrand cross-link repair"/>
    <property type="evidence" value="ECO:0007669"/>
    <property type="project" value="InterPro"/>
</dbReference>
<dbReference type="InterPro" id="IPR010994">
    <property type="entry name" value="RuvA_2-like"/>
</dbReference>
<dbReference type="RefSeq" id="XP_019712485.1">
    <property type="nucleotide sequence ID" value="XM_019856926.1"/>
</dbReference>
<organism evidence="5 6">
    <name type="scientific">Hippocampus comes</name>
    <name type="common">Tiger tail seahorse</name>
    <dbReference type="NCBI Taxonomy" id="109280"/>
    <lineage>
        <taxon>Eukaryota</taxon>
        <taxon>Metazoa</taxon>
        <taxon>Chordata</taxon>
        <taxon>Craniata</taxon>
        <taxon>Vertebrata</taxon>
        <taxon>Euteleostomi</taxon>
        <taxon>Actinopterygii</taxon>
        <taxon>Neopterygii</taxon>
        <taxon>Teleostei</taxon>
        <taxon>Neoteleostei</taxon>
        <taxon>Acanthomorphata</taxon>
        <taxon>Syngnathiaria</taxon>
        <taxon>Syngnathiformes</taxon>
        <taxon>Syngnathoidei</taxon>
        <taxon>Syngnathidae</taxon>
        <taxon>Hippocampus</taxon>
    </lineage>
</organism>
<evidence type="ECO:0000313" key="5">
    <source>
        <dbReference type="Ensembl" id="ENSHCOP00000013065.1"/>
    </source>
</evidence>
<dbReference type="GeneID" id="109507474"/>
<dbReference type="Ensembl" id="ENSHCOT00000020302.1">
    <property type="protein sequence ID" value="ENSHCOP00000013065.1"/>
    <property type="gene ID" value="ENSHCOG00000016147.1"/>
</dbReference>
<dbReference type="STRING" id="109280.ENSHCOP00000013065"/>
<sequence>MESKKATLTVPAYGHVIASEKWRNSSLIQSLKGGGVKILFESDLGVADFLLPNKNCILYLSECDVIAGAAYKRKLVRYRNACSSFQELVVVEKTRLVEQYFWAVQKFVVLELGLTLLPVGGQTEASQLLLQMVHTAGKENPFRRKSSSGLLDPLVLATVQQVPGVGQVKALALLELFSSIHQLCNATVAELEVVVGQTAAQNIHTFFHKSTAAGR</sequence>
<evidence type="ECO:0000256" key="2">
    <source>
        <dbReference type="ARBA" id="ARBA00023204"/>
    </source>
</evidence>
<dbReference type="GeneTree" id="ENSGT00390000009456"/>
<dbReference type="GO" id="GO:0043240">
    <property type="term" value="C:Fanconi anaemia nuclear complex"/>
    <property type="evidence" value="ECO:0007669"/>
    <property type="project" value="InterPro"/>
</dbReference>
<feature type="domain" description="DisA/LigA helix-hairpin-helix motif" evidence="3">
    <location>
        <begin position="162"/>
        <end position="211"/>
    </location>
</feature>
<dbReference type="InterPro" id="IPR026985">
    <property type="entry name" value="FAAP24"/>
</dbReference>
<keyword evidence="6" id="KW-1185">Reference proteome</keyword>
<dbReference type="Gene3D" id="3.40.50.10130">
    <property type="match status" value="1"/>
</dbReference>
<dbReference type="GO" id="GO:0003682">
    <property type="term" value="F:chromatin binding"/>
    <property type="evidence" value="ECO:0007669"/>
    <property type="project" value="TreeGrafter"/>
</dbReference>
<dbReference type="Pfam" id="PF17949">
    <property type="entry name" value="PND"/>
    <property type="match status" value="1"/>
</dbReference>
<dbReference type="SUPFAM" id="SSF47781">
    <property type="entry name" value="RuvA domain 2-like"/>
    <property type="match status" value="1"/>
</dbReference>